<organism evidence="2 3">
    <name type="scientific">Neobacillus bataviensis</name>
    <dbReference type="NCBI Taxonomy" id="220685"/>
    <lineage>
        <taxon>Bacteria</taxon>
        <taxon>Bacillati</taxon>
        <taxon>Bacillota</taxon>
        <taxon>Bacilli</taxon>
        <taxon>Bacillales</taxon>
        <taxon>Bacillaceae</taxon>
        <taxon>Neobacillus</taxon>
    </lineage>
</organism>
<dbReference type="Proteomes" id="UP000319671">
    <property type="component" value="Unassembled WGS sequence"/>
</dbReference>
<dbReference type="CDD" id="cd01994">
    <property type="entry name" value="AANH_PF0828-like"/>
    <property type="match status" value="1"/>
</dbReference>
<dbReference type="PANTHER" id="PTHR12196">
    <property type="entry name" value="DOMAIN OF UNKNOWN FUNCTION 71 DUF71 -CONTAINING PROTEIN"/>
    <property type="match status" value="1"/>
</dbReference>
<dbReference type="Gene3D" id="3.40.50.620">
    <property type="entry name" value="HUPs"/>
    <property type="match status" value="1"/>
</dbReference>
<evidence type="ECO:0000259" key="1">
    <source>
        <dbReference type="Pfam" id="PF01902"/>
    </source>
</evidence>
<comment type="caution">
    <text evidence="2">The sequence shown here is derived from an EMBL/GenBank/DDBJ whole genome shotgun (WGS) entry which is preliminary data.</text>
</comment>
<sequence length="223" mass="25042">MKRVVISWSGGKDCCMCLDKVIKQGYQVVGLITMVSDVFRRTCAHGIPIDVVKIQAEALQIPITFINSTPDYENQLVNALKDMKENQNVDTVIFGSLYVETDRQWNEQAAAKAGLNSEFPLWIRTEEIGELVKEWLQLGYKAIICRVKDGYLDKSWVGTNLNANFFSHASDSDLCPMGEMGEFHTFVIDGPLFKKRLGVTDTDIVLNSGLWSLDIKESNLVAK</sequence>
<dbReference type="PANTHER" id="PTHR12196:SF2">
    <property type="entry name" value="DIPHTHINE--AMMONIA LIGASE"/>
    <property type="match status" value="1"/>
</dbReference>
<reference evidence="2 3" key="1">
    <citation type="submission" date="2019-06" db="EMBL/GenBank/DDBJ databases">
        <title>Sorghum-associated microbial communities from plants grown in Nebraska, USA.</title>
        <authorList>
            <person name="Schachtman D."/>
        </authorList>
    </citation>
    <scope>NUCLEOTIDE SEQUENCE [LARGE SCALE GENOMIC DNA]</scope>
    <source>
        <strain evidence="2 3">2482</strain>
    </source>
</reference>
<dbReference type="InterPro" id="IPR002761">
    <property type="entry name" value="Diphthami_syn_dom"/>
</dbReference>
<evidence type="ECO:0000313" key="3">
    <source>
        <dbReference type="Proteomes" id="UP000319671"/>
    </source>
</evidence>
<dbReference type="GO" id="GO:0017183">
    <property type="term" value="P:protein histidyl modification to diphthamide"/>
    <property type="evidence" value="ECO:0007669"/>
    <property type="project" value="TreeGrafter"/>
</dbReference>
<feature type="domain" description="Diphthamide synthase" evidence="1">
    <location>
        <begin position="3"/>
        <end position="218"/>
    </location>
</feature>
<name>A0A561D285_9BACI</name>
<protein>
    <submittedName>
        <fullName evidence="2">Uncharacterized protein (TIGR00290 family)</fullName>
    </submittedName>
</protein>
<proteinExistence type="predicted"/>
<keyword evidence="3" id="KW-1185">Reference proteome</keyword>
<dbReference type="EMBL" id="VIVN01000010">
    <property type="protein sequence ID" value="TWD97559.1"/>
    <property type="molecule type" value="Genomic_DNA"/>
</dbReference>
<dbReference type="SUPFAM" id="SSF52402">
    <property type="entry name" value="Adenine nucleotide alpha hydrolases-like"/>
    <property type="match status" value="1"/>
</dbReference>
<dbReference type="InterPro" id="IPR014729">
    <property type="entry name" value="Rossmann-like_a/b/a_fold"/>
</dbReference>
<dbReference type="AlphaFoldDB" id="A0A561D285"/>
<dbReference type="NCBIfam" id="TIGR00290">
    <property type="entry name" value="MJ0570_dom"/>
    <property type="match status" value="1"/>
</dbReference>
<dbReference type="InterPro" id="IPR030662">
    <property type="entry name" value="DPH6/MJ0570"/>
</dbReference>
<dbReference type="Pfam" id="PF01902">
    <property type="entry name" value="Diphthami_syn_2"/>
    <property type="match status" value="1"/>
</dbReference>
<accession>A0A561D285</accession>
<gene>
    <name evidence="2" type="ORF">FB550_110166</name>
</gene>
<dbReference type="GO" id="GO:0017178">
    <property type="term" value="F:diphthine-ammonia ligase activity"/>
    <property type="evidence" value="ECO:0007669"/>
    <property type="project" value="TreeGrafter"/>
</dbReference>
<evidence type="ECO:0000313" key="2">
    <source>
        <dbReference type="EMBL" id="TWD97559.1"/>
    </source>
</evidence>
<dbReference type="Gene3D" id="3.90.1490.10">
    <property type="entry name" value="putative n-type atp pyrophosphatase, domain 2"/>
    <property type="match status" value="1"/>
</dbReference>
<dbReference type="RefSeq" id="WP_144566767.1">
    <property type="nucleotide sequence ID" value="NZ_VIVN01000010.1"/>
</dbReference>